<accession>A0A6N2LLX3</accession>
<name>A0A6N2LLX3_SALVM</name>
<gene>
    <name evidence="1" type="ORF">SVIM_LOCUS256258</name>
</gene>
<proteinExistence type="predicted"/>
<organism evidence="1">
    <name type="scientific">Salix viminalis</name>
    <name type="common">Common osier</name>
    <name type="synonym">Basket willow</name>
    <dbReference type="NCBI Taxonomy" id="40686"/>
    <lineage>
        <taxon>Eukaryota</taxon>
        <taxon>Viridiplantae</taxon>
        <taxon>Streptophyta</taxon>
        <taxon>Embryophyta</taxon>
        <taxon>Tracheophyta</taxon>
        <taxon>Spermatophyta</taxon>
        <taxon>Magnoliopsida</taxon>
        <taxon>eudicotyledons</taxon>
        <taxon>Gunneridae</taxon>
        <taxon>Pentapetalae</taxon>
        <taxon>rosids</taxon>
        <taxon>fabids</taxon>
        <taxon>Malpighiales</taxon>
        <taxon>Salicaceae</taxon>
        <taxon>Saliceae</taxon>
        <taxon>Salix</taxon>
    </lineage>
</organism>
<protein>
    <submittedName>
        <fullName evidence="1">Uncharacterized protein</fullName>
    </submittedName>
</protein>
<evidence type="ECO:0000313" key="1">
    <source>
        <dbReference type="EMBL" id="VFU42550.1"/>
    </source>
</evidence>
<sequence length="74" mass="8416">MVPVVLLGVLCLDFNIFERSVVELLYSGDCDGVMRGSASCEQNEILNFHEFSVRETLQSLNRGHKASFFRFTEL</sequence>
<dbReference type="AlphaFoldDB" id="A0A6N2LLX3"/>
<dbReference type="EMBL" id="CAADRP010001585">
    <property type="protein sequence ID" value="VFU42550.1"/>
    <property type="molecule type" value="Genomic_DNA"/>
</dbReference>
<reference evidence="1" key="1">
    <citation type="submission" date="2019-03" db="EMBL/GenBank/DDBJ databases">
        <authorList>
            <person name="Mank J."/>
            <person name="Almeida P."/>
        </authorList>
    </citation>
    <scope>NUCLEOTIDE SEQUENCE</scope>
    <source>
        <strain evidence="1">78183</strain>
    </source>
</reference>